<dbReference type="EMBL" id="JAGEUA010000002">
    <property type="protein sequence ID" value="KAL1005315.1"/>
    <property type="molecule type" value="Genomic_DNA"/>
</dbReference>
<evidence type="ECO:0000313" key="3">
    <source>
        <dbReference type="Proteomes" id="UP001557470"/>
    </source>
</evidence>
<evidence type="ECO:0000259" key="1">
    <source>
        <dbReference type="PROSITE" id="PS50835"/>
    </source>
</evidence>
<dbReference type="Gene3D" id="2.60.40.10">
    <property type="entry name" value="Immunoglobulins"/>
    <property type="match status" value="2"/>
</dbReference>
<dbReference type="InterPro" id="IPR036179">
    <property type="entry name" value="Ig-like_dom_sf"/>
</dbReference>
<reference evidence="2 3" key="1">
    <citation type="submission" date="2024-06" db="EMBL/GenBank/DDBJ databases">
        <authorList>
            <person name="Pan Q."/>
            <person name="Wen M."/>
            <person name="Jouanno E."/>
            <person name="Zahm M."/>
            <person name="Klopp C."/>
            <person name="Cabau C."/>
            <person name="Louis A."/>
            <person name="Berthelot C."/>
            <person name="Parey E."/>
            <person name="Roest Crollius H."/>
            <person name="Montfort J."/>
            <person name="Robinson-Rechavi M."/>
            <person name="Bouchez O."/>
            <person name="Lampietro C."/>
            <person name="Lopez Roques C."/>
            <person name="Donnadieu C."/>
            <person name="Postlethwait J."/>
            <person name="Bobe J."/>
            <person name="Verreycken H."/>
            <person name="Guiguen Y."/>
        </authorList>
    </citation>
    <scope>NUCLEOTIDE SEQUENCE [LARGE SCALE GENOMIC DNA]</scope>
    <source>
        <strain evidence="2">Up_M1</strain>
        <tissue evidence="2">Testis</tissue>
    </source>
</reference>
<dbReference type="InterPro" id="IPR003599">
    <property type="entry name" value="Ig_sub"/>
</dbReference>
<dbReference type="PROSITE" id="PS50835">
    <property type="entry name" value="IG_LIKE"/>
    <property type="match status" value="3"/>
</dbReference>
<evidence type="ECO:0000313" key="2">
    <source>
        <dbReference type="EMBL" id="KAL1005315.1"/>
    </source>
</evidence>
<dbReference type="Proteomes" id="UP001557470">
    <property type="component" value="Unassembled WGS sequence"/>
</dbReference>
<accession>A0ABD0XQI4</accession>
<feature type="domain" description="Ig-like" evidence="1">
    <location>
        <begin position="63"/>
        <end position="135"/>
    </location>
</feature>
<gene>
    <name evidence="2" type="ORF">UPYG_G00057540</name>
</gene>
<dbReference type="AlphaFoldDB" id="A0ABD0XQI4"/>
<feature type="domain" description="Ig-like" evidence="1">
    <location>
        <begin position="1"/>
        <end position="48"/>
    </location>
</feature>
<feature type="non-terminal residue" evidence="2">
    <location>
        <position position="268"/>
    </location>
</feature>
<dbReference type="SUPFAM" id="SSF48726">
    <property type="entry name" value="Immunoglobulin"/>
    <property type="match status" value="2"/>
</dbReference>
<protein>
    <recommendedName>
        <fullName evidence="1">Ig-like domain-containing protein</fullName>
    </recommendedName>
</protein>
<proteinExistence type="predicted"/>
<sequence>MTVQWYEDGKQFSESSVHLNVTVRDWMIPLRDSMIYQCALMEEQVCVSYQYFNLYIKRQYVVVSEGEEAVLSCFNQDDPHGTETWWDNRYYTLKWDPSSLSRTEKQIYVTDGRTTGNYSLVFTTLMINHTGWYSCWNDINTPFTINVYYLLVFLKSDLLTEFFSEGEQVVLRCNSDITEYDRVVWFRRTAEGEHVFLDTDYELAHLEYLYYRINASHPGSFMVLSNLTLKDTGEYWCGIFYNGECVSVTKTLLLQWDPFGINSMFYTE</sequence>
<dbReference type="SMART" id="SM00409">
    <property type="entry name" value="IG"/>
    <property type="match status" value="2"/>
</dbReference>
<comment type="caution">
    <text evidence="2">The sequence shown here is derived from an EMBL/GenBank/DDBJ whole genome shotgun (WGS) entry which is preliminary data.</text>
</comment>
<dbReference type="InterPro" id="IPR013783">
    <property type="entry name" value="Ig-like_fold"/>
</dbReference>
<keyword evidence="3" id="KW-1185">Reference proteome</keyword>
<feature type="domain" description="Ig-like" evidence="1">
    <location>
        <begin position="142"/>
        <end position="253"/>
    </location>
</feature>
<dbReference type="InterPro" id="IPR007110">
    <property type="entry name" value="Ig-like_dom"/>
</dbReference>
<organism evidence="2 3">
    <name type="scientific">Umbra pygmaea</name>
    <name type="common">Eastern mudminnow</name>
    <dbReference type="NCBI Taxonomy" id="75934"/>
    <lineage>
        <taxon>Eukaryota</taxon>
        <taxon>Metazoa</taxon>
        <taxon>Chordata</taxon>
        <taxon>Craniata</taxon>
        <taxon>Vertebrata</taxon>
        <taxon>Euteleostomi</taxon>
        <taxon>Actinopterygii</taxon>
        <taxon>Neopterygii</taxon>
        <taxon>Teleostei</taxon>
        <taxon>Protacanthopterygii</taxon>
        <taxon>Esociformes</taxon>
        <taxon>Umbridae</taxon>
        <taxon>Umbra</taxon>
    </lineage>
</organism>
<name>A0ABD0XQI4_UMBPY</name>